<dbReference type="SUPFAM" id="SSF52047">
    <property type="entry name" value="RNI-like"/>
    <property type="match status" value="1"/>
</dbReference>
<dbReference type="EMBL" id="ML145104">
    <property type="protein sequence ID" value="TBU60551.1"/>
    <property type="molecule type" value="Genomic_DNA"/>
</dbReference>
<evidence type="ECO:0000313" key="2">
    <source>
        <dbReference type="EMBL" id="TBU60551.1"/>
    </source>
</evidence>
<dbReference type="Gene3D" id="1.20.1280.50">
    <property type="match status" value="1"/>
</dbReference>
<reference evidence="2 3" key="1">
    <citation type="submission" date="2019-01" db="EMBL/GenBank/DDBJ databases">
        <title>Draft genome sequences of three monokaryotic isolates of the white-rot basidiomycete fungus Dichomitus squalens.</title>
        <authorList>
            <consortium name="DOE Joint Genome Institute"/>
            <person name="Lopez S.C."/>
            <person name="Andreopoulos B."/>
            <person name="Pangilinan J."/>
            <person name="Lipzen A."/>
            <person name="Riley R."/>
            <person name="Ahrendt S."/>
            <person name="Ng V."/>
            <person name="Barry K."/>
            <person name="Daum C."/>
            <person name="Grigoriev I.V."/>
            <person name="Hilden K.S."/>
            <person name="Makela M.R."/>
            <person name="de Vries R.P."/>
        </authorList>
    </citation>
    <scope>NUCLEOTIDE SEQUENCE [LARGE SCALE GENOMIC DNA]</scope>
    <source>
        <strain evidence="2 3">CBS 464.89</strain>
    </source>
</reference>
<dbReference type="Gene3D" id="3.80.10.10">
    <property type="entry name" value="Ribonuclease Inhibitor"/>
    <property type="match status" value="1"/>
</dbReference>
<dbReference type="Pfam" id="PF12937">
    <property type="entry name" value="F-box-like"/>
    <property type="match status" value="1"/>
</dbReference>
<keyword evidence="3" id="KW-1185">Reference proteome</keyword>
<organism evidence="2 3">
    <name type="scientific">Dichomitus squalens</name>
    <dbReference type="NCBI Taxonomy" id="114155"/>
    <lineage>
        <taxon>Eukaryota</taxon>
        <taxon>Fungi</taxon>
        <taxon>Dikarya</taxon>
        <taxon>Basidiomycota</taxon>
        <taxon>Agaricomycotina</taxon>
        <taxon>Agaricomycetes</taxon>
        <taxon>Polyporales</taxon>
        <taxon>Polyporaceae</taxon>
        <taxon>Dichomitus</taxon>
    </lineage>
</organism>
<evidence type="ECO:0000313" key="3">
    <source>
        <dbReference type="Proteomes" id="UP000292082"/>
    </source>
</evidence>
<dbReference type="InterPro" id="IPR001810">
    <property type="entry name" value="F-box_dom"/>
</dbReference>
<feature type="domain" description="F-box" evidence="1">
    <location>
        <begin position="48"/>
        <end position="113"/>
    </location>
</feature>
<dbReference type="Proteomes" id="UP000292082">
    <property type="component" value="Unassembled WGS sequence"/>
</dbReference>
<evidence type="ECO:0000259" key="1">
    <source>
        <dbReference type="Pfam" id="PF12937"/>
    </source>
</evidence>
<proteinExistence type="predicted"/>
<gene>
    <name evidence="2" type="ORF">BD310DRAFT_1037791</name>
</gene>
<dbReference type="AlphaFoldDB" id="A0A4Q9Q0V5"/>
<accession>A0A4Q9Q0V5</accession>
<dbReference type="InterPro" id="IPR032675">
    <property type="entry name" value="LRR_dom_sf"/>
</dbReference>
<name>A0A4Q9Q0V5_9APHY</name>
<protein>
    <recommendedName>
        <fullName evidence="1">F-box domain-containing protein</fullName>
    </recommendedName>
</protein>
<sequence length="594" mass="67509">MSALYVNNITPVIQSDTDTPRSEIEDEIEQHFKAIITLKRLLNAKVAISRLPSELLAEIFECLARDPHSRPEMARGAYISAIYGTSLQWIRTSQVCHAWREVALTTPRLWSFISVTRRDAFEAFLARSKQAPLSVCIDNLSFYESCKVLGELLPPELYRLRELRFSGPVRIVHDICANLTQPAHLLHTLRLVIPDTEYSSPSGPSLLQDDLFCGQVPRLRILEIRQITINWDHPIFSKTLTSLVVIRGSHGGDFEQLLFALEQMTYLENLRLDDAIPPAPSHTTSLPAPSRTVALPSLRHIRLKGFAVDSANLLRHLSPAIDPELDIVTSPGQAVVQDLVDTLKSQLTQMKPLRTVRLAQAYGPKLALYAWRKDINFTKSDSDRYLSDFDLGIPLRLELSSPTLSEGTQRLFSDSSLWRSVRYLQVEMDFDQSWVWRDIISGMPGLRVLGVLYGVEKSLLDALSAVHPAEKSRAPSVVLPHLEVLSFSDTRLANLSEYMVEERFFDGLIDCLILRCNYGTPVQEVRLTDCRNITVEDVARLREIVPQVAWDGVVEMEESEDDEDEDDDYDDTEEDYDDPEYDEDYGLDWDDGWY</sequence>